<accession>A0A2N9Y7L5</accession>
<dbReference type="Gene3D" id="3.40.630.30">
    <property type="match status" value="1"/>
</dbReference>
<reference evidence="2 3" key="1">
    <citation type="journal article" date="2017" name="MBio">
        <title>Type VI secretion-mediated competition in the bee gut microbiome.</title>
        <authorList>
            <person name="Steele M.I."/>
            <person name="Kwong W.K."/>
            <person name="Powell J.E."/>
            <person name="Whiteley M."/>
            <person name="Moran N.A."/>
        </authorList>
    </citation>
    <scope>NUCLEOTIDE SEQUENCE [LARGE SCALE GENOMIC DNA]</scope>
    <source>
        <strain evidence="2 3">PEB0171</strain>
    </source>
</reference>
<protein>
    <recommendedName>
        <fullName evidence="1">N-acetyltransferase domain-containing protein</fullName>
    </recommendedName>
</protein>
<gene>
    <name evidence="2" type="ORF">BHC47_01975</name>
</gene>
<evidence type="ECO:0000313" key="3">
    <source>
        <dbReference type="Proteomes" id="UP000231094"/>
    </source>
</evidence>
<dbReference type="EMBL" id="MEIV01000007">
    <property type="protein sequence ID" value="PIT65236.1"/>
    <property type="molecule type" value="Genomic_DNA"/>
</dbReference>
<evidence type="ECO:0000313" key="2">
    <source>
        <dbReference type="EMBL" id="PIT65236.1"/>
    </source>
</evidence>
<dbReference type="InterPro" id="IPR000182">
    <property type="entry name" value="GNAT_dom"/>
</dbReference>
<dbReference type="SUPFAM" id="SSF55729">
    <property type="entry name" value="Acyl-CoA N-acyltransferases (Nat)"/>
    <property type="match status" value="1"/>
</dbReference>
<organism evidence="2 3">
    <name type="scientific">Snodgrassella alvi</name>
    <dbReference type="NCBI Taxonomy" id="1196083"/>
    <lineage>
        <taxon>Bacteria</taxon>
        <taxon>Pseudomonadati</taxon>
        <taxon>Pseudomonadota</taxon>
        <taxon>Betaproteobacteria</taxon>
        <taxon>Neisseriales</taxon>
        <taxon>Neisseriaceae</taxon>
        <taxon>Snodgrassella</taxon>
    </lineage>
</organism>
<proteinExistence type="predicted"/>
<name>A0A2N9Y7L5_9NEIS</name>
<comment type="caution">
    <text evidence="2">The sequence shown here is derived from an EMBL/GenBank/DDBJ whole genome shotgun (WGS) entry which is preliminary data.</text>
</comment>
<feature type="domain" description="N-acetyltransferase" evidence="1">
    <location>
        <begin position="5"/>
        <end position="144"/>
    </location>
</feature>
<evidence type="ECO:0000259" key="1">
    <source>
        <dbReference type="PROSITE" id="PS51186"/>
    </source>
</evidence>
<dbReference type="Proteomes" id="UP000231094">
    <property type="component" value="Unassembled WGS sequence"/>
</dbReference>
<dbReference type="Pfam" id="PF13673">
    <property type="entry name" value="Acetyltransf_10"/>
    <property type="match status" value="1"/>
</dbReference>
<dbReference type="InterPro" id="IPR016181">
    <property type="entry name" value="Acyl_CoA_acyltransferase"/>
</dbReference>
<dbReference type="GO" id="GO:0016747">
    <property type="term" value="F:acyltransferase activity, transferring groups other than amino-acyl groups"/>
    <property type="evidence" value="ECO:0007669"/>
    <property type="project" value="InterPro"/>
</dbReference>
<dbReference type="CDD" id="cd04301">
    <property type="entry name" value="NAT_SF"/>
    <property type="match status" value="1"/>
</dbReference>
<sequence length="151" mass="17997">MWCIKNFDEISSHDFFHIARLRIDTFIVEQQRVCSELDDWDLQAKHVYYQRDGQILAYARMFLAGEHFTFSRFVTHLSVRGTGLGDQLVNLILHYARNHYAEYPVKIEAYRQVLKFYQRHNFQIQGAPYITDGIPYVEMLYQPQNKQANTD</sequence>
<dbReference type="AlphaFoldDB" id="A0A2N9Y7L5"/>
<dbReference type="RefSeq" id="WP_157784919.1">
    <property type="nucleotide sequence ID" value="NZ_JBNPAZ010000007.1"/>
</dbReference>
<dbReference type="PROSITE" id="PS51186">
    <property type="entry name" value="GNAT"/>
    <property type="match status" value="1"/>
</dbReference>